<dbReference type="Pfam" id="PF09994">
    <property type="entry name" value="T6SS_Tle1-like_cat"/>
    <property type="match status" value="1"/>
</dbReference>
<dbReference type="PANTHER" id="PTHR33840">
    <property type="match status" value="1"/>
</dbReference>
<dbReference type="Proteomes" id="UP000249467">
    <property type="component" value="Unassembled WGS sequence"/>
</dbReference>
<evidence type="ECO:0000313" key="2">
    <source>
        <dbReference type="EMBL" id="PZO39062.1"/>
    </source>
</evidence>
<evidence type="ECO:0000259" key="1">
    <source>
        <dbReference type="Pfam" id="PF09994"/>
    </source>
</evidence>
<reference evidence="2 3" key="2">
    <citation type="submission" date="2018-06" db="EMBL/GenBank/DDBJ databases">
        <title>Metagenomic assembly of (sub)arctic Cyanobacteria and their associated microbiome from non-axenic cultures.</title>
        <authorList>
            <person name="Baurain D."/>
        </authorList>
    </citation>
    <scope>NUCLEOTIDE SEQUENCE [LARGE SCALE GENOMIC DNA]</scope>
    <source>
        <strain evidence="2">ULC066bin1</strain>
    </source>
</reference>
<dbReference type="EMBL" id="QBML01000020">
    <property type="protein sequence ID" value="PZO39062.1"/>
    <property type="molecule type" value="Genomic_DNA"/>
</dbReference>
<dbReference type="InterPro" id="IPR018712">
    <property type="entry name" value="Tle1-like_cat"/>
</dbReference>
<gene>
    <name evidence="2" type="ORF">DCF19_15160</name>
</gene>
<protein>
    <submittedName>
        <fullName evidence="2">DUF2235 domain-containing protein</fullName>
    </submittedName>
</protein>
<dbReference type="AlphaFoldDB" id="A0A2W4W3M9"/>
<proteinExistence type="predicted"/>
<evidence type="ECO:0000313" key="3">
    <source>
        <dbReference type="Proteomes" id="UP000249467"/>
    </source>
</evidence>
<accession>A0A2W4W3M9</accession>
<dbReference type="PANTHER" id="PTHR33840:SF1">
    <property type="entry name" value="TLE1 PHOSPHOLIPASE DOMAIN-CONTAINING PROTEIN"/>
    <property type="match status" value="1"/>
</dbReference>
<reference evidence="2 3" key="1">
    <citation type="submission" date="2018-04" db="EMBL/GenBank/DDBJ databases">
        <authorList>
            <person name="Go L.Y."/>
            <person name="Mitchell J.A."/>
        </authorList>
    </citation>
    <scope>NUCLEOTIDE SEQUENCE [LARGE SCALE GENOMIC DNA]</scope>
    <source>
        <strain evidence="2">ULC066bin1</strain>
    </source>
</reference>
<organism evidence="2 3">
    <name type="scientific">Pseudanabaena frigida</name>
    <dbReference type="NCBI Taxonomy" id="945775"/>
    <lineage>
        <taxon>Bacteria</taxon>
        <taxon>Bacillati</taxon>
        <taxon>Cyanobacteriota</taxon>
        <taxon>Cyanophyceae</taxon>
        <taxon>Pseudanabaenales</taxon>
        <taxon>Pseudanabaenaceae</taxon>
        <taxon>Pseudanabaena</taxon>
    </lineage>
</organism>
<name>A0A2W4W3M9_9CYAN</name>
<comment type="caution">
    <text evidence="2">The sequence shown here is derived from an EMBL/GenBank/DDBJ whole genome shotgun (WGS) entry which is preliminary data.</text>
</comment>
<sequence length="339" mass="38498">MKRLVVCCDGTWQKLESAGATNVVKMTQAIRAIDDEGTPQIVFYDEGIGTEGDFLDQIGGGAFGVGIDRKIKAAYRFLSLNYEEGDQIYLFGFSRGAYTVRCLAGFLYCSGLLKRQYIRKAPRAYELYRDRGDDAKPSSEQAIQFRQNYGDRVHIRALCCWDTVGSLGIPDLIPYFPLDNWINKKYEFFDTQLNRYIQNAFHAIAIDEIRKSFLVTPMNHSDGADTKIQQLWFVGEHGCIGGGTEATYGLSDITLSWMMERVEGLGLALDRQHLEYKLNPHFNTPFNNQPSGVFKLDGEVWRTVEGGISALHETVKQRWQQDSSYRPKNLSYLSKELNS</sequence>
<feature type="domain" description="T6SS Phospholipase effector Tle1-like catalytic" evidence="1">
    <location>
        <begin position="2"/>
        <end position="260"/>
    </location>
</feature>